<proteinExistence type="predicted"/>
<accession>A0ABT9A217</accession>
<evidence type="ECO:0000313" key="2">
    <source>
        <dbReference type="Proteomes" id="UP001176468"/>
    </source>
</evidence>
<reference evidence="1" key="1">
    <citation type="submission" date="2023-07" db="EMBL/GenBank/DDBJ databases">
        <authorList>
            <person name="Kim M.K."/>
        </authorList>
    </citation>
    <scope>NUCLEOTIDE SEQUENCE</scope>
    <source>
        <strain evidence="1">CA1-15</strain>
    </source>
</reference>
<dbReference type="Proteomes" id="UP001176468">
    <property type="component" value="Unassembled WGS sequence"/>
</dbReference>
<comment type="caution">
    <text evidence="1">The sequence shown here is derived from an EMBL/GenBank/DDBJ whole genome shotgun (WGS) entry which is preliminary data.</text>
</comment>
<protein>
    <recommendedName>
        <fullName evidence="3">Lipoprotein</fullName>
    </recommendedName>
</protein>
<dbReference type="RefSeq" id="WP_304562339.1">
    <property type="nucleotide sequence ID" value="NZ_JAUQSZ010000012.1"/>
</dbReference>
<sequence>MEPLFYVMAIMGCGDGQAACAQARVETVQYRSIRECQQAMPAVLARNTDLDYPEVAATCQARGERLAQAGHARRRG</sequence>
<evidence type="ECO:0000313" key="1">
    <source>
        <dbReference type="EMBL" id="MDO7843882.1"/>
    </source>
</evidence>
<gene>
    <name evidence="1" type="ORF">Q5H94_16230</name>
</gene>
<keyword evidence="2" id="KW-1185">Reference proteome</keyword>
<evidence type="ECO:0008006" key="3">
    <source>
        <dbReference type="Google" id="ProtNLM"/>
    </source>
</evidence>
<dbReference type="EMBL" id="JAUQSZ010000012">
    <property type="protein sequence ID" value="MDO7843882.1"/>
    <property type="molecule type" value="Genomic_DNA"/>
</dbReference>
<name>A0ABT9A217_9SPHN</name>
<organism evidence="1 2">
    <name type="scientific">Sphingomonas immobilis</name>
    <dbReference type="NCBI Taxonomy" id="3063997"/>
    <lineage>
        <taxon>Bacteria</taxon>
        <taxon>Pseudomonadati</taxon>
        <taxon>Pseudomonadota</taxon>
        <taxon>Alphaproteobacteria</taxon>
        <taxon>Sphingomonadales</taxon>
        <taxon>Sphingomonadaceae</taxon>
        <taxon>Sphingomonas</taxon>
    </lineage>
</organism>